<accession>A0ABU0TXZ4</accession>
<reference evidence="8 9" key="1">
    <citation type="submission" date="2023-07" db="EMBL/GenBank/DDBJ databases">
        <title>Functional and genomic diversity of the sorghum phyllosphere microbiome.</title>
        <authorList>
            <person name="Shade A."/>
        </authorList>
    </citation>
    <scope>NUCLEOTIDE SEQUENCE [LARGE SCALE GENOMIC DNA]</scope>
    <source>
        <strain evidence="8 9">SORGH_AS_1207</strain>
    </source>
</reference>
<dbReference type="Pfam" id="PF13482">
    <property type="entry name" value="RNase_H_2"/>
    <property type="match status" value="1"/>
</dbReference>
<dbReference type="InterPro" id="IPR027417">
    <property type="entry name" value="P-loop_NTPase"/>
</dbReference>
<dbReference type="InterPro" id="IPR041679">
    <property type="entry name" value="DNA2/NAM7-like_C"/>
</dbReference>
<dbReference type="InterPro" id="IPR012337">
    <property type="entry name" value="RNaseH-like_sf"/>
</dbReference>
<dbReference type="PANTHER" id="PTHR43788:SF8">
    <property type="entry name" value="DNA-BINDING PROTEIN SMUBP-2"/>
    <property type="match status" value="1"/>
</dbReference>
<evidence type="ECO:0000313" key="9">
    <source>
        <dbReference type="Proteomes" id="UP001226691"/>
    </source>
</evidence>
<dbReference type="SUPFAM" id="SSF53098">
    <property type="entry name" value="Ribonuclease H-like"/>
    <property type="match status" value="1"/>
</dbReference>
<keyword evidence="2" id="KW-0378">Hydrolase</keyword>
<protein>
    <submittedName>
        <fullName evidence="8">RecB family nuclease</fullName>
    </submittedName>
</protein>
<comment type="caution">
    <text evidence="8">The sequence shown here is derived from an EMBL/GenBank/DDBJ whole genome shotgun (WGS) entry which is preliminary data.</text>
</comment>
<organism evidence="8 9">
    <name type="scientific">Microbacterium trichothecenolyticum</name>
    <name type="common">Aureobacterium trichothecenolyticum</name>
    <dbReference type="NCBI Taxonomy" id="69370"/>
    <lineage>
        <taxon>Bacteria</taxon>
        <taxon>Bacillati</taxon>
        <taxon>Actinomycetota</taxon>
        <taxon>Actinomycetes</taxon>
        <taxon>Micrococcales</taxon>
        <taxon>Microbacteriaceae</taxon>
        <taxon>Microbacterium</taxon>
    </lineage>
</organism>
<gene>
    <name evidence="8" type="ORF">QE412_003110</name>
</gene>
<evidence type="ECO:0000259" key="6">
    <source>
        <dbReference type="Pfam" id="PF13087"/>
    </source>
</evidence>
<dbReference type="Proteomes" id="UP001226691">
    <property type="component" value="Unassembled WGS sequence"/>
</dbReference>
<dbReference type="InterPro" id="IPR038720">
    <property type="entry name" value="YprB_RNase_H-like_dom"/>
</dbReference>
<keyword evidence="4" id="KW-0067">ATP-binding</keyword>
<keyword evidence="3" id="KW-0347">Helicase</keyword>
<name>A0ABU0TXZ4_MICTR</name>
<feature type="domain" description="YprB ribonuclease H-like" evidence="7">
    <location>
        <begin position="341"/>
        <end position="530"/>
    </location>
</feature>
<feature type="region of interest" description="Disordered" evidence="5">
    <location>
        <begin position="769"/>
        <end position="790"/>
    </location>
</feature>
<dbReference type="NCBIfam" id="TIGR03491">
    <property type="entry name" value="TM0106 family RecB-like putative nuclease"/>
    <property type="match status" value="1"/>
</dbReference>
<dbReference type="CDD" id="cd17934">
    <property type="entry name" value="DEXXQc_Upf1-like"/>
    <property type="match status" value="1"/>
</dbReference>
<evidence type="ECO:0000256" key="2">
    <source>
        <dbReference type="ARBA" id="ARBA00022801"/>
    </source>
</evidence>
<keyword evidence="1" id="KW-0547">Nucleotide-binding</keyword>
<dbReference type="PANTHER" id="PTHR43788">
    <property type="entry name" value="DNA2/NAM7 HELICASE FAMILY MEMBER"/>
    <property type="match status" value="1"/>
</dbReference>
<dbReference type="Gene3D" id="3.40.50.300">
    <property type="entry name" value="P-loop containing nucleotide triphosphate hydrolases"/>
    <property type="match status" value="2"/>
</dbReference>
<evidence type="ECO:0000256" key="5">
    <source>
        <dbReference type="SAM" id="MobiDB-lite"/>
    </source>
</evidence>
<keyword evidence="9" id="KW-1185">Reference proteome</keyword>
<evidence type="ECO:0000259" key="7">
    <source>
        <dbReference type="Pfam" id="PF13482"/>
    </source>
</evidence>
<dbReference type="InterPro" id="IPR019993">
    <property type="entry name" value="RecB_nuclease_TM0106_put"/>
</dbReference>
<dbReference type="CDD" id="cd18808">
    <property type="entry name" value="SF1_C_Upf1"/>
    <property type="match status" value="1"/>
</dbReference>
<dbReference type="EMBL" id="JAUTBF010000001">
    <property type="protein sequence ID" value="MDQ1124537.1"/>
    <property type="molecule type" value="Genomic_DNA"/>
</dbReference>
<dbReference type="RefSeq" id="WP_307485859.1">
    <property type="nucleotide sequence ID" value="NZ_JAUTBF010000001.1"/>
</dbReference>
<dbReference type="Pfam" id="PF13604">
    <property type="entry name" value="AAA_30"/>
    <property type="match status" value="1"/>
</dbReference>
<dbReference type="Pfam" id="PF13087">
    <property type="entry name" value="AAA_12"/>
    <property type="match status" value="1"/>
</dbReference>
<dbReference type="InterPro" id="IPR047187">
    <property type="entry name" value="SF1_C_Upf1"/>
</dbReference>
<evidence type="ECO:0000256" key="1">
    <source>
        <dbReference type="ARBA" id="ARBA00022741"/>
    </source>
</evidence>
<feature type="domain" description="DNA2/NAM7 helicase-like C-terminal" evidence="6">
    <location>
        <begin position="1046"/>
        <end position="1225"/>
    </location>
</feature>
<sequence>MRYIEHDGRIVWSASDLKAAAECEFAWLRAIDAKIGRIAAVDDPEDATLERAARLGTAHELRVLDEYRARFGTAVREIPAARSSDAVALAEAVRLTDDALADPAVEVVYQAAFATDEFVGFADFLVRTPVPGSDGVRPWIVQDTKLARRARVTALMQLAAYVDQLDRLGVPRSDEVQLLLGDGTTSTHRVDDLLPVFALRRERLRALIADRSVELGAAGPVIGWGDARGDLDVVACGRCATCELEVVAHRDLLLVAGMRPVQRDRLRASGILTIDDLARATAAPAAMGGDTFASLRTQARLQLDSPAGVPADDAPAHAVPTFEVVAPKSLGVLPRPDHGDLFFDFEGDPLYTEGVGEHWGIDYLFGWVDTRETYGALWAHTFDEERIALERFLDMVALRRQQYPNMHIYHYAPYEPTHLLTMAARYGVREADVDRLLRDGVFVDLYPVVRRALRVGSRSYSIKKLEPLYMGDKVRTSDVQRGDDSIVKYVEARALAADGAADAAQAVLDDLADYNRYDCVSTRRLRDWLVDRARESGAVPARGAEPDEQAYEPSPRATALQRWAAHAAESVGTDSPDATALRLAAAAIDYYPREEKTYWATHFLRLREPVSVWEETRDVVVVDASRSRVVADWHIAESGRGSERRLVELRGELAPGTRLSADAEPFAVYDLPVPFPLDTRPRWIHGARRVTVREVLDDGAVVEEVAADGVTWDELPLALTPPAPPRAGNQQKAIDAWADAILAAAPAIPEGPAADILRRVPPRTRSGALVPVAHRPGAPGDARPADDAPGIGGDVCTGDTIAGETTAGVTGTLGVTGVLGATASGATAAVTGIPATGAPATGVAETGNAVDEVTAIARSVIDLDRSYLAVQGPPGTGKTYVGSHVIARLVAERGYRIGVVAQSHATIEHMLDQVIAAGVPASRVGKAPKDPSVSHAFTVLPKNGVAAFTAENAAHGFVVGGTAWDFSHEARIPRGSLDLLVIDEAGQFSLASTIAVSLSAQRLLLLGDPQQLPQVSQGTHPEPVDTSALGWIIDGAEVVPAELGYFLARTRRMHPAVAEPVSRLSYEGRLAAHPSTALRQLDGVEPGVHAVPVRHSGNATCSPEEAAEVVRLVADLVGRAWTGAEGGTGDSAVVHDERPLRADDIIVITPYNAQQVAVEEALAAAGLADVPVGTVDRFQGKEAVVAILTLAASSGREAPRGLEFLLLRNRINVAISRAMQAAYVVYSPSLLDDLPRTPEGVARLSGFARLVAGAE</sequence>
<dbReference type="SUPFAM" id="SSF52540">
    <property type="entry name" value="P-loop containing nucleoside triphosphate hydrolases"/>
    <property type="match status" value="1"/>
</dbReference>
<proteinExistence type="predicted"/>
<evidence type="ECO:0000313" key="8">
    <source>
        <dbReference type="EMBL" id="MDQ1124537.1"/>
    </source>
</evidence>
<evidence type="ECO:0000256" key="4">
    <source>
        <dbReference type="ARBA" id="ARBA00022840"/>
    </source>
</evidence>
<evidence type="ECO:0000256" key="3">
    <source>
        <dbReference type="ARBA" id="ARBA00022806"/>
    </source>
</evidence>
<dbReference type="InterPro" id="IPR050534">
    <property type="entry name" value="Coronavir_polyprotein_1ab"/>
</dbReference>